<dbReference type="GO" id="GO:0005524">
    <property type="term" value="F:ATP binding"/>
    <property type="evidence" value="ECO:0007669"/>
    <property type="project" value="UniProtKB-UniRule"/>
</dbReference>
<organism evidence="3">
    <name type="scientific">Chaetoceros debilis</name>
    <dbReference type="NCBI Taxonomy" id="122233"/>
    <lineage>
        <taxon>Eukaryota</taxon>
        <taxon>Sar</taxon>
        <taxon>Stramenopiles</taxon>
        <taxon>Ochrophyta</taxon>
        <taxon>Bacillariophyta</taxon>
        <taxon>Coscinodiscophyceae</taxon>
        <taxon>Chaetocerotophycidae</taxon>
        <taxon>Chaetocerotales</taxon>
        <taxon>Chaetocerotaceae</taxon>
        <taxon>Chaetoceros</taxon>
    </lineage>
</organism>
<name>A0A7S3Q7K2_9STRA</name>
<dbReference type="GO" id="GO:0005759">
    <property type="term" value="C:mitochondrial matrix"/>
    <property type="evidence" value="ECO:0007669"/>
    <property type="project" value="UniProtKB-SubCell"/>
</dbReference>
<keyword evidence="1" id="KW-0418">Kinase</keyword>
<dbReference type="InterPro" id="IPR036890">
    <property type="entry name" value="HATPase_C_sf"/>
</dbReference>
<dbReference type="PANTHER" id="PTHR11947:SF3">
    <property type="entry name" value="[PYRUVATE DEHYDROGENASE (ACETYL-TRANSFERRING)] KINASE, MITOCHONDRIAL"/>
    <property type="match status" value="1"/>
</dbReference>
<keyword evidence="1" id="KW-0547">Nucleotide-binding</keyword>
<keyword evidence="1" id="KW-0067">ATP-binding</keyword>
<dbReference type="SUPFAM" id="SSF55874">
    <property type="entry name" value="ATPase domain of HSP90 chaperone/DNA topoisomerase II/histidine kinase"/>
    <property type="match status" value="1"/>
</dbReference>
<accession>A0A7S3Q7K2</accession>
<dbReference type="PANTHER" id="PTHR11947">
    <property type="entry name" value="PYRUVATE DEHYDROGENASE KINASE"/>
    <property type="match status" value="1"/>
</dbReference>
<dbReference type="EC" id="2.7.11.-" evidence="1"/>
<evidence type="ECO:0000256" key="1">
    <source>
        <dbReference type="RuleBase" id="RU366032"/>
    </source>
</evidence>
<gene>
    <name evidence="3" type="ORF">CDEB00056_LOCUS13225</name>
</gene>
<feature type="region of interest" description="Disordered" evidence="2">
    <location>
        <begin position="16"/>
        <end position="37"/>
    </location>
</feature>
<dbReference type="GO" id="GO:0004740">
    <property type="term" value="F:pyruvate dehydrogenase (acetyl-transferring) kinase activity"/>
    <property type="evidence" value="ECO:0007669"/>
    <property type="project" value="TreeGrafter"/>
</dbReference>
<dbReference type="Gene3D" id="3.30.565.10">
    <property type="entry name" value="Histidine kinase-like ATPase, C-terminal domain"/>
    <property type="match status" value="1"/>
</dbReference>
<dbReference type="GO" id="GO:0010906">
    <property type="term" value="P:regulation of glucose metabolic process"/>
    <property type="evidence" value="ECO:0007669"/>
    <property type="project" value="TreeGrafter"/>
</dbReference>
<evidence type="ECO:0000256" key="2">
    <source>
        <dbReference type="SAM" id="MobiDB-lite"/>
    </source>
</evidence>
<reference evidence="3" key="1">
    <citation type="submission" date="2021-01" db="EMBL/GenBank/DDBJ databases">
        <authorList>
            <person name="Corre E."/>
            <person name="Pelletier E."/>
            <person name="Niang G."/>
            <person name="Scheremetjew M."/>
            <person name="Finn R."/>
            <person name="Kale V."/>
            <person name="Holt S."/>
            <person name="Cochrane G."/>
            <person name="Meng A."/>
            <person name="Brown T."/>
            <person name="Cohen L."/>
        </authorList>
    </citation>
    <scope>NUCLEOTIDE SEQUENCE</scope>
    <source>
        <strain evidence="3">MM31A-1</strain>
    </source>
</reference>
<keyword evidence="1" id="KW-0808">Transferase</keyword>
<comment type="similarity">
    <text evidence="1">Belongs to the PDK/BCKDK protein kinase family.</text>
</comment>
<proteinExistence type="inferred from homology"/>
<dbReference type="EMBL" id="HBIO01017205">
    <property type="protein sequence ID" value="CAE0468372.1"/>
    <property type="molecule type" value="Transcribed_RNA"/>
</dbReference>
<dbReference type="InterPro" id="IPR039028">
    <property type="entry name" value="BCKD/PDK"/>
</dbReference>
<dbReference type="AlphaFoldDB" id="A0A7S3Q7K2"/>
<sequence>MADVVLGARHLALLSNHNPTRTGNDGHHDDNDDDDVNSNAVRSIMEEKAVEDFLKDRLGIQLLCDHYVSMDKGKVGGGVSVECSLKDVVTDAVIESKMLCDANFGIAPEVQVVIIHGDTRGSDVSVGSVGDVVEMGKEDEDIHVTLIRPWVHHCLVELLKNAMTSSVKKVWGGNRKSSVDAISNSTALPPDVILVIRRTEDGKYIKCEIIDRGIGLRGSCLHDPNHDDEHKVEGKDGDSDSNTEIKVMMERAFRFASSSSQRRWDRLDEQQSYAMVRSPIASLGVGLTLSRMMMNMFGGDIELVHRPNLSPLSDLPSHSILGADADAGTDGGCTAIIYLPCRDDLQEWH</sequence>
<keyword evidence="1" id="KW-0496">Mitochondrion</keyword>
<evidence type="ECO:0000313" key="3">
    <source>
        <dbReference type="EMBL" id="CAE0468372.1"/>
    </source>
</evidence>
<comment type="subcellular location">
    <subcellularLocation>
        <location evidence="1">Mitochondrion matrix</location>
    </subcellularLocation>
</comment>
<protein>
    <recommendedName>
        <fullName evidence="1">Protein-serine/threonine kinase</fullName>
        <ecNumber evidence="1">2.7.11.-</ecNumber>
    </recommendedName>
</protein>